<dbReference type="Gene3D" id="3.30.450.40">
    <property type="match status" value="1"/>
</dbReference>
<dbReference type="SMART" id="SM00073">
    <property type="entry name" value="HPT"/>
    <property type="match status" value="1"/>
</dbReference>
<dbReference type="InterPro" id="IPR036890">
    <property type="entry name" value="HATPase_C_sf"/>
</dbReference>
<proteinExistence type="inferred from homology"/>
<dbReference type="SUPFAM" id="SSF52172">
    <property type="entry name" value="CheY-like"/>
    <property type="match status" value="2"/>
</dbReference>
<evidence type="ECO:0000256" key="19">
    <source>
        <dbReference type="PROSITE-ProRule" id="PRU00169"/>
    </source>
</evidence>
<dbReference type="SMART" id="SM00387">
    <property type="entry name" value="HATPase_c"/>
    <property type="match status" value="1"/>
</dbReference>
<feature type="domain" description="Response regulatory" evidence="21">
    <location>
        <begin position="428"/>
        <end position="544"/>
    </location>
</feature>
<dbReference type="SUPFAM" id="SSF55874">
    <property type="entry name" value="ATPase domain of HSP90 chaperone/DNA topoisomerase II/histidine kinase"/>
    <property type="match status" value="1"/>
</dbReference>
<dbReference type="InterPro" id="IPR003018">
    <property type="entry name" value="GAF"/>
</dbReference>
<keyword evidence="24" id="KW-1185">Reference proteome</keyword>
<feature type="domain" description="Response regulatory" evidence="21">
    <location>
        <begin position="571"/>
        <end position="688"/>
    </location>
</feature>
<dbReference type="PROSITE" id="PS50110">
    <property type="entry name" value="RESPONSE_REGULATORY"/>
    <property type="match status" value="2"/>
</dbReference>
<dbReference type="SUPFAM" id="SSF47226">
    <property type="entry name" value="Histidine-containing phosphotransfer domain, HPT domain"/>
    <property type="match status" value="1"/>
</dbReference>
<dbReference type="AlphaFoldDB" id="W7YX62"/>
<dbReference type="InterPro" id="IPR004358">
    <property type="entry name" value="Sig_transdc_His_kin-like_C"/>
</dbReference>
<feature type="modified residue" description="4-aspartylphosphate" evidence="19">
    <location>
        <position position="478"/>
    </location>
</feature>
<dbReference type="EC" id="2.7.13.3" evidence="4"/>
<evidence type="ECO:0000259" key="21">
    <source>
        <dbReference type="PROSITE" id="PS50110"/>
    </source>
</evidence>
<dbReference type="Pfam" id="PF01627">
    <property type="entry name" value="Hpt"/>
    <property type="match status" value="1"/>
</dbReference>
<gene>
    <name evidence="23" type="ORF">JCM16418_3437</name>
</gene>
<dbReference type="PANTHER" id="PTHR45339">
    <property type="entry name" value="HYBRID SIGNAL TRANSDUCTION HISTIDINE KINASE J"/>
    <property type="match status" value="1"/>
</dbReference>
<dbReference type="STRING" id="1236976.JCM16418_3437"/>
<keyword evidence="5" id="KW-1003">Cell membrane</keyword>
<dbReference type="InterPro" id="IPR036097">
    <property type="entry name" value="HisK_dim/P_sf"/>
</dbReference>
<dbReference type="GO" id="GO:0000155">
    <property type="term" value="F:phosphorelay sensor kinase activity"/>
    <property type="evidence" value="ECO:0007669"/>
    <property type="project" value="InterPro"/>
</dbReference>
<evidence type="ECO:0000256" key="7">
    <source>
        <dbReference type="ARBA" id="ARBA00022679"/>
    </source>
</evidence>
<dbReference type="InterPro" id="IPR001789">
    <property type="entry name" value="Sig_transdc_resp-reg_receiver"/>
</dbReference>
<name>W7YX62_9BACL</name>
<dbReference type="SUPFAM" id="SSF55781">
    <property type="entry name" value="GAF domain-like"/>
    <property type="match status" value="1"/>
</dbReference>
<sequence>MEHIQSDDKLYRNLNDAAGSILEMISEIIQVNTFFVASNDKVSNTILKAFNRNELLIQEGTVLPYDQTYCSLVIEKGAKPLIIDDTSIDPLTCGMEITHSLGSSSFIGVPIWRKDGQVFGTICAMDQNAYTYNERDITLLNAMATFLSYVIELENTVSDLQESQQETMQAKVIAEKATQAKTDFLAIMSHEIRTPMNGIMGMTSLLQETDLTEEQREYTDIIRDSNESLISILNDILDFSKMESGKMRLEHQPFDLKSSVEDILDLFASRTAEKEVELVSYIDPDIPPFLLGDVTRIRQVLVNLIGNAVKFTASGEIFVSVMKRSTEHSKTFELYVTVRDTGIGIAEEKQDQLFQSFSQVHAPGTSSHYGGTGLGLAICKQLVELMGGHIELKSTEGEGSSFQFTIAAESADLFPVNENQGTLLRQKRVLIVDDNSTNLRVLRTVLEKWGMIAKATVSAHEALLWIEQGDIFDLAIIDMRMQEMDGIQLGYKIRKYRTQASLPLIMLTSLGTDLRDIDLESVYSAVVTKPVRDQQLKEVILSSLSENHAAPTKKARPTLLDSTLSDRLPLRILVAEDNAVNQKLLLRVLQKMGYSADVVTNGLEVIQILGNRHYDLVFMDVQMPVMDGIEATQRIMKQMDASKRPVIIAVTANARQEDKEKCLNAGMSDYVSKPLRINDVQRLLEYWANHIRSSELLDNRKKEQNYEGIIDIVMIDEIRSLDDSTTFIQEIYQMFDTEATACIKRINELWEVKDITPLAETVHTLKGFSLNVGAAQLAQLCIQLEQELTHAKEIEMVIDALHDVFEKTKFYLKQQISEEH</sequence>
<comment type="subcellular location">
    <subcellularLocation>
        <location evidence="2">Cell membrane</location>
        <topology evidence="2">Multi-pass membrane protein</topology>
    </subcellularLocation>
</comment>
<dbReference type="Pfam" id="PF13185">
    <property type="entry name" value="GAF_2"/>
    <property type="match status" value="1"/>
</dbReference>
<dbReference type="Gene3D" id="1.10.287.130">
    <property type="match status" value="1"/>
</dbReference>
<dbReference type="eggNOG" id="COG5002">
    <property type="taxonomic scope" value="Bacteria"/>
</dbReference>
<evidence type="ECO:0000256" key="1">
    <source>
        <dbReference type="ARBA" id="ARBA00000085"/>
    </source>
</evidence>
<dbReference type="SUPFAM" id="SSF47384">
    <property type="entry name" value="Homodimeric domain of signal transducing histidine kinase"/>
    <property type="match status" value="1"/>
</dbReference>
<feature type="modified residue" description="4-aspartylphosphate" evidence="19">
    <location>
        <position position="620"/>
    </location>
</feature>
<dbReference type="InterPro" id="IPR011006">
    <property type="entry name" value="CheY-like_superfamily"/>
</dbReference>
<dbReference type="CDD" id="cd16922">
    <property type="entry name" value="HATPase_EvgS-ArcB-TorS-like"/>
    <property type="match status" value="1"/>
</dbReference>
<dbReference type="InterPro" id="IPR003594">
    <property type="entry name" value="HATPase_dom"/>
</dbReference>
<evidence type="ECO:0000256" key="10">
    <source>
        <dbReference type="ARBA" id="ARBA00022777"/>
    </source>
</evidence>
<keyword evidence="8" id="KW-0812">Transmembrane</keyword>
<keyword evidence="13" id="KW-0902">Two-component regulatory system</keyword>
<dbReference type="PANTHER" id="PTHR45339:SF1">
    <property type="entry name" value="HYBRID SIGNAL TRANSDUCTION HISTIDINE KINASE J"/>
    <property type="match status" value="1"/>
</dbReference>
<comment type="catalytic activity">
    <reaction evidence="1">
        <text>ATP + protein L-histidine = ADP + protein N-phospho-L-histidine.</text>
        <dbReference type="EC" id="2.7.13.3"/>
    </reaction>
</comment>
<dbReference type="CDD" id="cd00082">
    <property type="entry name" value="HisKA"/>
    <property type="match status" value="1"/>
</dbReference>
<dbReference type="eggNOG" id="COG0642">
    <property type="taxonomic scope" value="Bacteria"/>
</dbReference>
<evidence type="ECO:0000256" key="5">
    <source>
        <dbReference type="ARBA" id="ARBA00022475"/>
    </source>
</evidence>
<dbReference type="PROSITE" id="PS50894">
    <property type="entry name" value="HPT"/>
    <property type="match status" value="1"/>
</dbReference>
<evidence type="ECO:0000256" key="2">
    <source>
        <dbReference type="ARBA" id="ARBA00004651"/>
    </source>
</evidence>
<dbReference type="InterPro" id="IPR036641">
    <property type="entry name" value="HPT_dom_sf"/>
</dbReference>
<organism evidence="23 24">
    <name type="scientific">Paenibacillus pini JCM 16418</name>
    <dbReference type="NCBI Taxonomy" id="1236976"/>
    <lineage>
        <taxon>Bacteria</taxon>
        <taxon>Bacillati</taxon>
        <taxon>Bacillota</taxon>
        <taxon>Bacilli</taxon>
        <taxon>Bacillales</taxon>
        <taxon>Paenibacillaceae</taxon>
        <taxon>Paenibacillus</taxon>
    </lineage>
</organism>
<dbReference type="GO" id="GO:0005524">
    <property type="term" value="F:ATP binding"/>
    <property type="evidence" value="ECO:0007669"/>
    <property type="project" value="UniProtKB-KW"/>
</dbReference>
<keyword evidence="11" id="KW-0067">ATP-binding</keyword>
<dbReference type="Gene3D" id="3.40.50.2300">
    <property type="match status" value="2"/>
</dbReference>
<evidence type="ECO:0000256" key="4">
    <source>
        <dbReference type="ARBA" id="ARBA00012438"/>
    </source>
</evidence>
<dbReference type="OrthoDB" id="2676347at2"/>
<dbReference type="InterPro" id="IPR005467">
    <property type="entry name" value="His_kinase_dom"/>
</dbReference>
<dbReference type="InterPro" id="IPR029016">
    <property type="entry name" value="GAF-like_dom_sf"/>
</dbReference>
<evidence type="ECO:0000313" key="24">
    <source>
        <dbReference type="Proteomes" id="UP000019364"/>
    </source>
</evidence>
<protein>
    <recommendedName>
        <fullName evidence="17">Circadian input-output histidine kinase CikA</fullName>
        <ecNumber evidence="4">2.7.13.3</ecNumber>
    </recommendedName>
    <alternativeName>
        <fullName evidence="16">Sensory/regulatory protein RpfC</fullName>
    </alternativeName>
</protein>
<dbReference type="SMART" id="SM00065">
    <property type="entry name" value="GAF"/>
    <property type="match status" value="1"/>
</dbReference>
<dbReference type="Pfam" id="PF02518">
    <property type="entry name" value="HATPase_c"/>
    <property type="match status" value="1"/>
</dbReference>
<dbReference type="PROSITE" id="PS50109">
    <property type="entry name" value="HIS_KIN"/>
    <property type="match status" value="1"/>
</dbReference>
<evidence type="ECO:0000256" key="13">
    <source>
        <dbReference type="ARBA" id="ARBA00023012"/>
    </source>
</evidence>
<keyword evidence="6 19" id="KW-0597">Phosphoprotein</keyword>
<feature type="domain" description="Histidine kinase" evidence="20">
    <location>
        <begin position="187"/>
        <end position="410"/>
    </location>
</feature>
<comment type="subunit">
    <text evidence="15">At low DSF concentrations, interacts with RpfF.</text>
</comment>
<evidence type="ECO:0000256" key="17">
    <source>
        <dbReference type="ARBA" id="ARBA00074306"/>
    </source>
</evidence>
<dbReference type="Pfam" id="PF00072">
    <property type="entry name" value="Response_reg"/>
    <property type="match status" value="2"/>
</dbReference>
<dbReference type="FunFam" id="3.30.565.10:FF:000010">
    <property type="entry name" value="Sensor histidine kinase RcsC"/>
    <property type="match status" value="1"/>
</dbReference>
<evidence type="ECO:0000256" key="18">
    <source>
        <dbReference type="PROSITE-ProRule" id="PRU00110"/>
    </source>
</evidence>
<dbReference type="InterPro" id="IPR008207">
    <property type="entry name" value="Sig_transdc_His_kin_Hpt_dom"/>
</dbReference>
<dbReference type="GO" id="GO:0005886">
    <property type="term" value="C:plasma membrane"/>
    <property type="evidence" value="ECO:0007669"/>
    <property type="project" value="UniProtKB-SubCell"/>
</dbReference>
<dbReference type="SMART" id="SM00448">
    <property type="entry name" value="REC"/>
    <property type="match status" value="2"/>
</dbReference>
<keyword evidence="9" id="KW-0547">Nucleotide-binding</keyword>
<evidence type="ECO:0000259" key="22">
    <source>
        <dbReference type="PROSITE" id="PS50894"/>
    </source>
</evidence>
<reference evidence="23 24" key="1">
    <citation type="journal article" date="2014" name="Genome Announc.">
        <title>Draft Genome Sequence of Paenibacillus pini JCM 16418T, Isolated from the Rhizosphere of Pine Tree.</title>
        <authorList>
            <person name="Yuki M."/>
            <person name="Oshima K."/>
            <person name="Suda W."/>
            <person name="Oshida Y."/>
            <person name="Kitamura K."/>
            <person name="Iida Y."/>
            <person name="Hattori M."/>
            <person name="Ohkuma M."/>
        </authorList>
    </citation>
    <scope>NUCLEOTIDE SEQUENCE [LARGE SCALE GENOMIC DNA]</scope>
    <source>
        <strain evidence="23 24">JCM 16418</strain>
    </source>
</reference>
<dbReference type="CDD" id="cd00088">
    <property type="entry name" value="HPT"/>
    <property type="match status" value="1"/>
</dbReference>
<dbReference type="Proteomes" id="UP000019364">
    <property type="component" value="Unassembled WGS sequence"/>
</dbReference>
<evidence type="ECO:0000259" key="20">
    <source>
        <dbReference type="PROSITE" id="PS50109"/>
    </source>
</evidence>
<dbReference type="PRINTS" id="PR00344">
    <property type="entry name" value="BCTRLSENSOR"/>
</dbReference>
<dbReference type="FunFam" id="1.10.287.130:FF:000002">
    <property type="entry name" value="Two-component osmosensing histidine kinase"/>
    <property type="match status" value="1"/>
</dbReference>
<evidence type="ECO:0000256" key="12">
    <source>
        <dbReference type="ARBA" id="ARBA00022989"/>
    </source>
</evidence>
<evidence type="ECO:0000256" key="11">
    <source>
        <dbReference type="ARBA" id="ARBA00022840"/>
    </source>
</evidence>
<feature type="domain" description="HPt" evidence="22">
    <location>
        <begin position="724"/>
        <end position="815"/>
    </location>
</feature>
<evidence type="ECO:0000256" key="3">
    <source>
        <dbReference type="ARBA" id="ARBA00006402"/>
    </source>
</evidence>
<dbReference type="InterPro" id="IPR003661">
    <property type="entry name" value="HisK_dim/P_dom"/>
</dbReference>
<dbReference type="Gene3D" id="1.20.120.160">
    <property type="entry name" value="HPT domain"/>
    <property type="match status" value="1"/>
</dbReference>
<keyword evidence="14" id="KW-0472">Membrane</keyword>
<evidence type="ECO:0000256" key="6">
    <source>
        <dbReference type="ARBA" id="ARBA00022553"/>
    </source>
</evidence>
<evidence type="ECO:0000256" key="16">
    <source>
        <dbReference type="ARBA" id="ARBA00068150"/>
    </source>
</evidence>
<evidence type="ECO:0000256" key="14">
    <source>
        <dbReference type="ARBA" id="ARBA00023136"/>
    </source>
</evidence>
<keyword evidence="7" id="KW-0808">Transferase</keyword>
<dbReference type="SMART" id="SM00388">
    <property type="entry name" value="HisKA"/>
    <property type="match status" value="1"/>
</dbReference>
<evidence type="ECO:0000256" key="9">
    <source>
        <dbReference type="ARBA" id="ARBA00022741"/>
    </source>
</evidence>
<keyword evidence="12" id="KW-1133">Transmembrane helix</keyword>
<dbReference type="RefSeq" id="WP_052020363.1">
    <property type="nucleotide sequence ID" value="NZ_BAVZ01000011.1"/>
</dbReference>
<accession>W7YX62</accession>
<keyword evidence="10 23" id="KW-0418">Kinase</keyword>
<comment type="similarity">
    <text evidence="3">In the N-terminal section; belongs to the phytochrome family.</text>
</comment>
<dbReference type="Gene3D" id="3.30.565.10">
    <property type="entry name" value="Histidine kinase-like ATPase, C-terminal domain"/>
    <property type="match status" value="1"/>
</dbReference>
<evidence type="ECO:0000256" key="8">
    <source>
        <dbReference type="ARBA" id="ARBA00022692"/>
    </source>
</evidence>
<dbReference type="EMBL" id="BAVZ01000011">
    <property type="protein sequence ID" value="GAF09301.1"/>
    <property type="molecule type" value="Genomic_DNA"/>
</dbReference>
<evidence type="ECO:0000313" key="23">
    <source>
        <dbReference type="EMBL" id="GAF09301.1"/>
    </source>
</evidence>
<evidence type="ECO:0000256" key="15">
    <source>
        <dbReference type="ARBA" id="ARBA00064003"/>
    </source>
</evidence>
<feature type="modified residue" description="Phosphohistidine" evidence="18">
    <location>
        <position position="763"/>
    </location>
</feature>
<dbReference type="Pfam" id="PF00512">
    <property type="entry name" value="HisKA"/>
    <property type="match status" value="1"/>
</dbReference>
<comment type="caution">
    <text evidence="23">The sequence shown here is derived from an EMBL/GenBank/DDBJ whole genome shotgun (WGS) entry which is preliminary data.</text>
</comment>
<dbReference type="CDD" id="cd17546">
    <property type="entry name" value="REC_hyHK_CKI1_RcsC-like"/>
    <property type="match status" value="1"/>
</dbReference>